<dbReference type="InterPro" id="IPR001466">
    <property type="entry name" value="Beta-lactam-related"/>
</dbReference>
<evidence type="ECO:0000313" key="5">
    <source>
        <dbReference type="Proteomes" id="UP001231166"/>
    </source>
</evidence>
<dbReference type="PANTHER" id="PTHR43283:SF3">
    <property type="entry name" value="BETA-LACTAMASE FAMILY PROTEIN (AFU_ORTHOLOGUE AFUA_5G07500)"/>
    <property type="match status" value="1"/>
</dbReference>
<dbReference type="SUPFAM" id="SSF56601">
    <property type="entry name" value="beta-lactamase/transpeptidase-like"/>
    <property type="match status" value="1"/>
</dbReference>
<dbReference type="AlphaFoldDB" id="A0AAX3Y964"/>
<dbReference type="GO" id="GO:0016787">
    <property type="term" value="F:hydrolase activity"/>
    <property type="evidence" value="ECO:0007669"/>
    <property type="project" value="UniProtKB-KW"/>
</dbReference>
<sequence length="388" mass="41948">MSTPTTTFDQDALRRIRTTIGEDIDAGHYDGVVIAIARHGEIGMHEAIGYADRTTGRTATVDDVFWIFSMTKAFTNILVLQAIDRGQLDLTTRVVDVIPEFVGRDPFRAAKKDRVNVGHLLTHRAGLVATPTPLPYSEIGNLDAVIDAISQLDVVGEPGGTFNYSPTLNHALLGEMVRRVTGYGSYGELLTTELFAPLKMTDTALGAPKAWADRMVPIKAHFPPGGWLKSSDIEVMQEIVVEGAEMPWVGAVSTTSDILRFAEMIRRGGELDGVRILSPSILDLATTLQTGTAPNDLYAMLCHARGWDVPPGNFGLGFALRGEGVYPTFFGASTSPRTHGNYGAGSTLFWVDPDKDLTFVCLTAGVMEEGDNLARFQRLSTMAAATAL</sequence>
<protein>
    <submittedName>
        <fullName evidence="2 3">Serine hydrolase</fullName>
        <ecNumber evidence="3">3.1.1.103</ecNumber>
    </submittedName>
</protein>
<dbReference type="InterPro" id="IPR012338">
    <property type="entry name" value="Beta-lactam/transpept-like"/>
</dbReference>
<evidence type="ECO:0000313" key="3">
    <source>
        <dbReference type="EMBL" id="WLF44745.1"/>
    </source>
</evidence>
<dbReference type="Gene3D" id="3.40.710.10">
    <property type="entry name" value="DD-peptidase/beta-lactamase superfamily"/>
    <property type="match status" value="1"/>
</dbReference>
<evidence type="ECO:0000313" key="2">
    <source>
        <dbReference type="EMBL" id="MCZ4586284.1"/>
    </source>
</evidence>
<dbReference type="PANTHER" id="PTHR43283">
    <property type="entry name" value="BETA-LACTAMASE-RELATED"/>
    <property type="match status" value="1"/>
</dbReference>
<dbReference type="InterPro" id="IPR050789">
    <property type="entry name" value="Diverse_Enzym_Activities"/>
</dbReference>
<dbReference type="RefSeq" id="WP_005565044.1">
    <property type="nucleotide sequence ID" value="NZ_CAJUXZ010000001.1"/>
</dbReference>
<organism evidence="3 5">
    <name type="scientific">Rhodococcus opacus</name>
    <name type="common">Nocardia opaca</name>
    <dbReference type="NCBI Taxonomy" id="37919"/>
    <lineage>
        <taxon>Bacteria</taxon>
        <taxon>Bacillati</taxon>
        <taxon>Actinomycetota</taxon>
        <taxon>Actinomycetes</taxon>
        <taxon>Mycobacteriales</taxon>
        <taxon>Nocardiaceae</taxon>
        <taxon>Rhodococcus</taxon>
    </lineage>
</organism>
<evidence type="ECO:0000259" key="1">
    <source>
        <dbReference type="Pfam" id="PF00144"/>
    </source>
</evidence>
<dbReference type="Proteomes" id="UP001231166">
    <property type="component" value="Chromosome"/>
</dbReference>
<dbReference type="EMBL" id="CP130953">
    <property type="protein sequence ID" value="WLF44745.1"/>
    <property type="molecule type" value="Genomic_DNA"/>
</dbReference>
<dbReference type="EMBL" id="JAPWIS010000011">
    <property type="protein sequence ID" value="MCZ4586284.1"/>
    <property type="molecule type" value="Genomic_DNA"/>
</dbReference>
<keyword evidence="4" id="KW-1185">Reference proteome</keyword>
<proteinExistence type="predicted"/>
<name>A0AAX3Y964_RHOOP</name>
<reference evidence="2" key="1">
    <citation type="submission" date="2022-12" db="EMBL/GenBank/DDBJ databases">
        <authorList>
            <person name="Krivoruchko A.V."/>
            <person name="Elkin A."/>
        </authorList>
    </citation>
    <scope>NUCLEOTIDE SEQUENCE</scope>
    <source>
        <strain evidence="2">IEGM 249</strain>
    </source>
</reference>
<reference evidence="3" key="2">
    <citation type="submission" date="2023-07" db="EMBL/GenBank/DDBJ databases">
        <title>Genomic analysis of Rhodococcus opacus VOC-14 with glycol ethers degradation activity.</title>
        <authorList>
            <person name="Narkevich D.A."/>
            <person name="Hlushen A.M."/>
            <person name="Akhremchuk A.E."/>
            <person name="Sikolenko M.A."/>
            <person name="Valentovich L.N."/>
        </authorList>
    </citation>
    <scope>NUCLEOTIDE SEQUENCE</scope>
    <source>
        <strain evidence="3">VOC-14</strain>
    </source>
</reference>
<dbReference type="Proteomes" id="UP001066327">
    <property type="component" value="Unassembled WGS sequence"/>
</dbReference>
<dbReference type="EC" id="3.1.1.103" evidence="3"/>
<evidence type="ECO:0000313" key="4">
    <source>
        <dbReference type="Proteomes" id="UP001066327"/>
    </source>
</evidence>
<gene>
    <name evidence="2" type="ORF">O4328_21780</name>
    <name evidence="3" type="ORF">Q5707_22720</name>
</gene>
<keyword evidence="3" id="KW-0378">Hydrolase</keyword>
<feature type="domain" description="Beta-lactamase-related" evidence="1">
    <location>
        <begin position="18"/>
        <end position="371"/>
    </location>
</feature>
<accession>A0AAX3Y964</accession>
<dbReference type="Pfam" id="PF00144">
    <property type="entry name" value="Beta-lactamase"/>
    <property type="match status" value="1"/>
</dbReference>